<evidence type="ECO:0000313" key="6">
    <source>
        <dbReference type="Proteomes" id="UP000664779"/>
    </source>
</evidence>
<dbReference type="GO" id="GO:0016757">
    <property type="term" value="F:glycosyltransferase activity"/>
    <property type="evidence" value="ECO:0007669"/>
    <property type="project" value="UniProtKB-KW"/>
</dbReference>
<dbReference type="Pfam" id="PF00534">
    <property type="entry name" value="Glycos_transf_1"/>
    <property type="match status" value="1"/>
</dbReference>
<protein>
    <submittedName>
        <fullName evidence="5">Glycosyltransferase family 4 protein</fullName>
    </submittedName>
</protein>
<keyword evidence="2" id="KW-0808">Transferase</keyword>
<dbReference type="EMBL" id="JAFLNF010000006">
    <property type="protein sequence ID" value="MBO0346382.1"/>
    <property type="molecule type" value="Genomic_DNA"/>
</dbReference>
<feature type="domain" description="Glycosyltransferase subfamily 4-like N-terminal" evidence="4">
    <location>
        <begin position="67"/>
        <end position="164"/>
    </location>
</feature>
<dbReference type="InterPro" id="IPR028098">
    <property type="entry name" value="Glyco_trans_4-like_N"/>
</dbReference>
<dbReference type="RefSeq" id="WP_206942051.1">
    <property type="nucleotide sequence ID" value="NZ_JAFLNF010000006.1"/>
</dbReference>
<gene>
    <name evidence="5" type="ORF">J0X15_14200</name>
</gene>
<proteinExistence type="predicted"/>
<dbReference type="Proteomes" id="UP000664779">
    <property type="component" value="Unassembled WGS sequence"/>
</dbReference>
<comment type="caution">
    <text evidence="5">The sequence shown here is derived from an EMBL/GenBank/DDBJ whole genome shotgun (WGS) entry which is preliminary data.</text>
</comment>
<dbReference type="Pfam" id="PF13439">
    <property type="entry name" value="Glyco_transf_4"/>
    <property type="match status" value="1"/>
</dbReference>
<evidence type="ECO:0000256" key="1">
    <source>
        <dbReference type="ARBA" id="ARBA00022676"/>
    </source>
</evidence>
<sequence>MKVAIVLPRGMHFGPNGATSIDIVAHDLWQTSRFRDQTYVLGENLDAPFEGVDFRAVEGRSQRQLTSGFVKALKADRPDVIIVHQHPETAARIAKAMAPMPVILHRHGLLKQQRSAFSRWLKELQFQRFRRIIFVSDFIRDQFLLQFPQFEASSQVIYNGVDTRHWCPLEKSLHLIYVGRAREDKGLLPLINAFADLSKHPDAMGWRLKLVLGVQTEAEQVFARHLTGVTKRINGIDILQNLTSEQVRFELGTASIAALPSIVKEGFPRAVVEAMACGCATIATAQGGTQQAAGNGALLLENPDADDFKDRLRQAILQLMSDDEARASLAAAGRKRALDALQIAVVSGETDDLLVKLAGGQ</sequence>
<evidence type="ECO:0000256" key="2">
    <source>
        <dbReference type="ARBA" id="ARBA00022679"/>
    </source>
</evidence>
<keyword evidence="6" id="KW-1185">Reference proteome</keyword>
<evidence type="ECO:0000259" key="3">
    <source>
        <dbReference type="Pfam" id="PF00534"/>
    </source>
</evidence>
<accession>A0A939EQS4</accession>
<dbReference type="SUPFAM" id="SSF53756">
    <property type="entry name" value="UDP-Glycosyltransferase/glycogen phosphorylase"/>
    <property type="match status" value="1"/>
</dbReference>
<name>A0A939EQS4_9HYPH</name>
<dbReference type="Gene3D" id="3.40.50.2000">
    <property type="entry name" value="Glycogen Phosphorylase B"/>
    <property type="match status" value="2"/>
</dbReference>
<organism evidence="5 6">
    <name type="scientific">Roseibium limicola</name>
    <dbReference type="NCBI Taxonomy" id="2816037"/>
    <lineage>
        <taxon>Bacteria</taxon>
        <taxon>Pseudomonadati</taxon>
        <taxon>Pseudomonadota</taxon>
        <taxon>Alphaproteobacteria</taxon>
        <taxon>Hyphomicrobiales</taxon>
        <taxon>Stappiaceae</taxon>
        <taxon>Roseibium</taxon>
    </lineage>
</organism>
<feature type="domain" description="Glycosyl transferase family 1" evidence="3">
    <location>
        <begin position="171"/>
        <end position="336"/>
    </location>
</feature>
<keyword evidence="1" id="KW-0328">Glycosyltransferase</keyword>
<dbReference type="PANTHER" id="PTHR12526">
    <property type="entry name" value="GLYCOSYLTRANSFERASE"/>
    <property type="match status" value="1"/>
</dbReference>
<dbReference type="PANTHER" id="PTHR12526:SF510">
    <property type="entry name" value="D-INOSITOL 3-PHOSPHATE GLYCOSYLTRANSFERASE"/>
    <property type="match status" value="1"/>
</dbReference>
<dbReference type="InterPro" id="IPR001296">
    <property type="entry name" value="Glyco_trans_1"/>
</dbReference>
<dbReference type="AlphaFoldDB" id="A0A939EQS4"/>
<evidence type="ECO:0000313" key="5">
    <source>
        <dbReference type="EMBL" id="MBO0346382.1"/>
    </source>
</evidence>
<dbReference type="CDD" id="cd03801">
    <property type="entry name" value="GT4_PimA-like"/>
    <property type="match status" value="1"/>
</dbReference>
<evidence type="ECO:0000259" key="4">
    <source>
        <dbReference type="Pfam" id="PF13439"/>
    </source>
</evidence>
<reference evidence="5" key="1">
    <citation type="submission" date="2021-03" db="EMBL/GenBank/DDBJ databases">
        <title>Roseibium sp. CAU 1637 isolated from Incheon.</title>
        <authorList>
            <person name="Kim W."/>
        </authorList>
    </citation>
    <scope>NUCLEOTIDE SEQUENCE</scope>
    <source>
        <strain evidence="5">CAU 1637</strain>
    </source>
</reference>